<evidence type="ECO:0000313" key="4">
    <source>
        <dbReference type="EMBL" id="NYG06566.1"/>
    </source>
</evidence>
<feature type="domain" description="PPM-type phosphatase" evidence="3">
    <location>
        <begin position="376"/>
        <end position="588"/>
    </location>
</feature>
<evidence type="ECO:0000313" key="5">
    <source>
        <dbReference type="Proteomes" id="UP000573599"/>
    </source>
</evidence>
<dbReference type="Pfam" id="PF07228">
    <property type="entry name" value="SpoIIE"/>
    <property type="match status" value="1"/>
</dbReference>
<keyword evidence="1" id="KW-0378">Hydrolase</keyword>
<dbReference type="Proteomes" id="UP000573599">
    <property type="component" value="Unassembled WGS sequence"/>
</dbReference>
<dbReference type="Gene3D" id="3.60.40.10">
    <property type="entry name" value="PPM-type phosphatase domain"/>
    <property type="match status" value="1"/>
</dbReference>
<dbReference type="PANTHER" id="PTHR43156">
    <property type="entry name" value="STAGE II SPORULATION PROTEIN E-RELATED"/>
    <property type="match status" value="1"/>
</dbReference>
<dbReference type="SMART" id="SM00065">
    <property type="entry name" value="GAF"/>
    <property type="match status" value="2"/>
</dbReference>
<dbReference type="AlphaFoldDB" id="A0A852WMA3"/>
<gene>
    <name evidence="4" type="ORF">BJ986_001053</name>
</gene>
<organism evidence="4 5">
    <name type="scientific">Pedococcus badiiscoriae</name>
    <dbReference type="NCBI Taxonomy" id="642776"/>
    <lineage>
        <taxon>Bacteria</taxon>
        <taxon>Bacillati</taxon>
        <taxon>Actinomycetota</taxon>
        <taxon>Actinomycetes</taxon>
        <taxon>Micrococcales</taxon>
        <taxon>Intrasporangiaceae</taxon>
        <taxon>Pedococcus</taxon>
    </lineage>
</organism>
<comment type="caution">
    <text evidence="4">The sequence shown here is derived from an EMBL/GenBank/DDBJ whole genome shotgun (WGS) entry which is preliminary data.</text>
</comment>
<dbReference type="InterPro" id="IPR029016">
    <property type="entry name" value="GAF-like_dom_sf"/>
</dbReference>
<dbReference type="FunFam" id="3.30.450.40:FF:000035">
    <property type="entry name" value="PAS sensor protein"/>
    <property type="match status" value="1"/>
</dbReference>
<evidence type="ECO:0000259" key="3">
    <source>
        <dbReference type="SMART" id="SM00331"/>
    </source>
</evidence>
<dbReference type="RefSeq" id="WP_179421025.1">
    <property type="nucleotide sequence ID" value="NZ_JACCAB010000001.1"/>
</dbReference>
<evidence type="ECO:0000259" key="2">
    <source>
        <dbReference type="SMART" id="SM00065"/>
    </source>
</evidence>
<dbReference type="Gene3D" id="3.30.450.40">
    <property type="match status" value="2"/>
</dbReference>
<dbReference type="SUPFAM" id="SSF55781">
    <property type="entry name" value="GAF domain-like"/>
    <property type="match status" value="2"/>
</dbReference>
<evidence type="ECO:0000256" key="1">
    <source>
        <dbReference type="ARBA" id="ARBA00022801"/>
    </source>
</evidence>
<accession>A0A852WMA3</accession>
<feature type="domain" description="GAF" evidence="2">
    <location>
        <begin position="30"/>
        <end position="178"/>
    </location>
</feature>
<dbReference type="InterPro" id="IPR001932">
    <property type="entry name" value="PPM-type_phosphatase-like_dom"/>
</dbReference>
<dbReference type="InterPro" id="IPR036457">
    <property type="entry name" value="PPM-type-like_dom_sf"/>
</dbReference>
<keyword evidence="5" id="KW-1185">Reference proteome</keyword>
<dbReference type="InterPro" id="IPR003018">
    <property type="entry name" value="GAF"/>
</dbReference>
<dbReference type="InterPro" id="IPR052016">
    <property type="entry name" value="Bact_Sigma-Reg"/>
</dbReference>
<dbReference type="PANTHER" id="PTHR43156:SF2">
    <property type="entry name" value="STAGE II SPORULATION PROTEIN E"/>
    <property type="match status" value="1"/>
</dbReference>
<dbReference type="EMBL" id="JACCAB010000001">
    <property type="protein sequence ID" value="NYG06566.1"/>
    <property type="molecule type" value="Genomic_DNA"/>
</dbReference>
<dbReference type="SMART" id="SM00331">
    <property type="entry name" value="PP2C_SIG"/>
    <property type="match status" value="1"/>
</dbReference>
<dbReference type="Pfam" id="PF13185">
    <property type="entry name" value="GAF_2"/>
    <property type="match status" value="2"/>
</dbReference>
<proteinExistence type="predicted"/>
<name>A0A852WMA3_9MICO</name>
<dbReference type="SUPFAM" id="SSF81606">
    <property type="entry name" value="PP2C-like"/>
    <property type="match status" value="1"/>
</dbReference>
<feature type="domain" description="GAF" evidence="2">
    <location>
        <begin position="199"/>
        <end position="358"/>
    </location>
</feature>
<reference evidence="4 5" key="1">
    <citation type="submission" date="2020-07" db="EMBL/GenBank/DDBJ databases">
        <title>Sequencing the genomes of 1000 actinobacteria strains.</title>
        <authorList>
            <person name="Klenk H.-P."/>
        </authorList>
    </citation>
    <scope>NUCLEOTIDE SEQUENCE [LARGE SCALE GENOMIC DNA]</scope>
    <source>
        <strain evidence="4 5">DSM 23987</strain>
    </source>
</reference>
<dbReference type="GO" id="GO:0016791">
    <property type="term" value="F:phosphatase activity"/>
    <property type="evidence" value="ECO:0007669"/>
    <property type="project" value="TreeGrafter"/>
</dbReference>
<sequence>MTQESGTQTRLDHRLTGLARVTAELTRAESAEGVTSIVVEHSSEAVGATMASLSLRDGPDVIRLAGLRGGSDEDVEAYATFPLSMPSPAADVIRSGRRLLLAGRSAILDAYPDTPRIDRGDRLLLVLPLNTATETLGAIGLSFPARRSFEPSELDCLDILADTCAQALQRVQAEQESADRQAKLTFLAEASAELASSLDYEATLARVAQLAVPTFADWCAIDLLKDNRLRRLAVAHVDPAKVAFAHELAERYPSDPESTSGAWQVIRTGRSELIADITDDMLVAGSRDEEQLRIARELALHSVVTVPLIARGRTLGVITWVSAESKRRYTRRDLEFAEDLGRRAAVSIDNSELHSETLAVAVRLQHAVLPAGLPTIAGCDVAARYLPSGRTEVGGDFYDVIALPDGRVALFVGDVMGRGVAAAASMAQMRASVRAYIATDPSPEVVLTKLDRMLTSYGDDHFVTLAYLLADPARNELLIANAGHPAPILLRADSSVEQVPSANGGPLAIGGGQRHQHTVRFDAGDTVLLFTDGLIERRTEDIDTGRARLSAAVGALADPDLDQGLGSTIAGAADESHDDDVAAVALRRHPAVPRVPDPQTA</sequence>
<protein>
    <submittedName>
        <fullName evidence="4">GAF domain-containing protein</fullName>
    </submittedName>
</protein>